<sequence>MRPLLTAALLILTALPAAAAPTLQPGLYDISMQIVMKGIPMQMPVMTFRQCLTAQDVADGKAYAANENKDCTISKLSERGNQVSYDFNCAMQGGQRMVGRASGTTHATGYDVLMSGRFVPAMEGMGEFSQKLNAKRLGDCTPG</sequence>
<dbReference type="Proteomes" id="UP000064243">
    <property type="component" value="Unassembled WGS sequence"/>
</dbReference>
<keyword evidence="3" id="KW-1185">Reference proteome</keyword>
<dbReference type="EMBL" id="LDUG01000061">
    <property type="protein sequence ID" value="KVW91346.1"/>
    <property type="molecule type" value="Genomic_DNA"/>
</dbReference>
<proteinExistence type="predicted"/>
<feature type="chain" id="PRO_5007125599" description="DUF3617 family protein" evidence="1">
    <location>
        <begin position="20"/>
        <end position="143"/>
    </location>
</feature>
<evidence type="ECO:0000313" key="2">
    <source>
        <dbReference type="EMBL" id="KVW91346.1"/>
    </source>
</evidence>
<name>A0A106BEU1_THIDE</name>
<reference evidence="2 3" key="1">
    <citation type="journal article" date="2015" name="Appl. Environ. Microbiol.">
        <title>Aerobic and Anaerobic Thiosulfate Oxidation by a Cold-Adapted, Subglacial Chemoautotroph.</title>
        <authorList>
            <person name="Harrold Z.R."/>
            <person name="Skidmore M.L."/>
            <person name="Hamilton T.L."/>
            <person name="Desch L."/>
            <person name="Amada K."/>
            <person name="van Gelder W."/>
            <person name="Glover K."/>
            <person name="Roden E.E."/>
            <person name="Boyd E.S."/>
        </authorList>
    </citation>
    <scope>NUCLEOTIDE SEQUENCE [LARGE SCALE GENOMIC DNA]</scope>
    <source>
        <strain evidence="2 3">RG</strain>
    </source>
</reference>
<dbReference type="AlphaFoldDB" id="A0A106BEU1"/>
<evidence type="ECO:0000313" key="3">
    <source>
        <dbReference type="Proteomes" id="UP000064243"/>
    </source>
</evidence>
<gene>
    <name evidence="2" type="ORF">ABW22_16265</name>
</gene>
<accession>A0A106BEU1</accession>
<dbReference type="Pfam" id="PF12276">
    <property type="entry name" value="DUF3617"/>
    <property type="match status" value="1"/>
</dbReference>
<evidence type="ECO:0000256" key="1">
    <source>
        <dbReference type="SAM" id="SignalP"/>
    </source>
</evidence>
<dbReference type="RefSeq" id="WP_059759379.1">
    <property type="nucleotide sequence ID" value="NZ_LDUG01000061.1"/>
</dbReference>
<dbReference type="OrthoDB" id="8546908at2"/>
<evidence type="ECO:0008006" key="4">
    <source>
        <dbReference type="Google" id="ProtNLM"/>
    </source>
</evidence>
<dbReference type="PATRIC" id="fig|36861.3.peg.3210"/>
<keyword evidence="1" id="KW-0732">Signal</keyword>
<organism evidence="2 3">
    <name type="scientific">Thiobacillus denitrificans</name>
    <dbReference type="NCBI Taxonomy" id="36861"/>
    <lineage>
        <taxon>Bacteria</taxon>
        <taxon>Pseudomonadati</taxon>
        <taxon>Pseudomonadota</taxon>
        <taxon>Betaproteobacteria</taxon>
        <taxon>Nitrosomonadales</taxon>
        <taxon>Thiobacillaceae</taxon>
        <taxon>Thiobacillus</taxon>
    </lineage>
</organism>
<feature type="signal peptide" evidence="1">
    <location>
        <begin position="1"/>
        <end position="19"/>
    </location>
</feature>
<dbReference type="InterPro" id="IPR022061">
    <property type="entry name" value="DUF3617"/>
</dbReference>
<protein>
    <recommendedName>
        <fullName evidence="4">DUF3617 family protein</fullName>
    </recommendedName>
</protein>
<comment type="caution">
    <text evidence="2">The sequence shown here is derived from an EMBL/GenBank/DDBJ whole genome shotgun (WGS) entry which is preliminary data.</text>
</comment>